<keyword evidence="9" id="KW-0408">Iron</keyword>
<dbReference type="GO" id="GO:0005886">
    <property type="term" value="C:plasma membrane"/>
    <property type="evidence" value="ECO:0007669"/>
    <property type="project" value="UniProtKB-SubCell"/>
</dbReference>
<dbReference type="EMBL" id="JAEKPD010000007">
    <property type="protein sequence ID" value="MBJ3762683.1"/>
    <property type="molecule type" value="Genomic_DNA"/>
</dbReference>
<keyword evidence="15" id="KW-1185">Reference proteome</keyword>
<evidence type="ECO:0000259" key="13">
    <source>
        <dbReference type="Pfam" id="PF00487"/>
    </source>
</evidence>
<evidence type="ECO:0000313" key="15">
    <source>
        <dbReference type="Proteomes" id="UP000642488"/>
    </source>
</evidence>
<comment type="subcellular location">
    <subcellularLocation>
        <location evidence="1">Cell inner membrane</location>
        <topology evidence="1">Multi-pass membrane protein</topology>
    </subcellularLocation>
</comment>
<dbReference type="InterPro" id="IPR005804">
    <property type="entry name" value="FA_desaturase_dom"/>
</dbReference>
<evidence type="ECO:0000256" key="4">
    <source>
        <dbReference type="ARBA" id="ARBA00022519"/>
    </source>
</evidence>
<dbReference type="GO" id="GO:0004497">
    <property type="term" value="F:monooxygenase activity"/>
    <property type="evidence" value="ECO:0007669"/>
    <property type="project" value="UniProtKB-KW"/>
</dbReference>
<gene>
    <name evidence="14" type="ORF">ILP92_08000</name>
</gene>
<sequence>MGPKPAFWVATLLPLICLCAGVIWSGAWPVLALLSMTLVVRLLDRLGADLDSDEGVEFPADTGLAVVLGVGQLVLLAAMVWHLSRATTPVADRALLFAAAALWLGQVGNSNAHELIHRPQRGLRSLGKLLFVSVLYGHHASAHPKVHHTHVATPKDPATARLGESFFAYVPRAWIGGFVAGQRAEARMLQARHGAGWWRHDPYIFYVGGALGFCALAAWVAGPGGVLVYLALAACAQLQLLMSDYVQHYGLQRAEIAPGRYAPVGSAHSWNAPHWYSGALMLHAPRHSDHHAHPARPFPQLTLPPRDVAPRLPRSLPVMACVACVPPLWRRMMDRRAQAWAARASADAA</sequence>
<keyword evidence="6" id="KW-0479">Metal-binding</keyword>
<dbReference type="CDD" id="cd03512">
    <property type="entry name" value="Alkane-hydroxylase"/>
    <property type="match status" value="1"/>
</dbReference>
<protein>
    <submittedName>
        <fullName evidence="14">Alkane 1-monooxygenase</fullName>
    </submittedName>
</protein>
<keyword evidence="10" id="KW-0503">Monooxygenase</keyword>
<feature type="transmembrane region" description="Helical" evidence="12">
    <location>
        <begin position="63"/>
        <end position="83"/>
    </location>
</feature>
<dbReference type="GO" id="GO:0006629">
    <property type="term" value="P:lipid metabolic process"/>
    <property type="evidence" value="ECO:0007669"/>
    <property type="project" value="InterPro"/>
</dbReference>
<keyword evidence="8" id="KW-0560">Oxidoreductase</keyword>
<dbReference type="RefSeq" id="WP_198915859.1">
    <property type="nucleotide sequence ID" value="NZ_JAEKPD010000007.1"/>
</dbReference>
<dbReference type="GO" id="GO:0046872">
    <property type="term" value="F:metal ion binding"/>
    <property type="evidence" value="ECO:0007669"/>
    <property type="project" value="UniProtKB-KW"/>
</dbReference>
<keyword evidence="5 12" id="KW-0812">Transmembrane</keyword>
<keyword evidence="7 12" id="KW-1133">Transmembrane helix</keyword>
<evidence type="ECO:0000256" key="12">
    <source>
        <dbReference type="SAM" id="Phobius"/>
    </source>
</evidence>
<keyword evidence="4" id="KW-0997">Cell inner membrane</keyword>
<dbReference type="PANTHER" id="PTHR38674:SF1">
    <property type="entry name" value="ALKANE 1-MONOOXYGENASE 1"/>
    <property type="match status" value="1"/>
</dbReference>
<organism evidence="14 15">
    <name type="scientific">Palleronia pontilimi</name>
    <dbReference type="NCBI Taxonomy" id="1964209"/>
    <lineage>
        <taxon>Bacteria</taxon>
        <taxon>Pseudomonadati</taxon>
        <taxon>Pseudomonadota</taxon>
        <taxon>Alphaproteobacteria</taxon>
        <taxon>Rhodobacterales</taxon>
        <taxon>Roseobacteraceae</taxon>
        <taxon>Palleronia</taxon>
    </lineage>
</organism>
<keyword evidence="3" id="KW-1003">Cell membrane</keyword>
<dbReference type="PANTHER" id="PTHR38674">
    <property type="entry name" value="ALKANE 1-MONOOXYGENASE 1"/>
    <property type="match status" value="1"/>
</dbReference>
<evidence type="ECO:0000313" key="14">
    <source>
        <dbReference type="EMBL" id="MBJ3762683.1"/>
    </source>
</evidence>
<dbReference type="Pfam" id="PF00487">
    <property type="entry name" value="FA_desaturase"/>
    <property type="match status" value="1"/>
</dbReference>
<evidence type="ECO:0000256" key="8">
    <source>
        <dbReference type="ARBA" id="ARBA00023002"/>
    </source>
</evidence>
<reference evidence="14" key="1">
    <citation type="submission" date="2020-12" db="EMBL/GenBank/DDBJ databases">
        <title>Bacterial taxonomy.</title>
        <authorList>
            <person name="Pan X."/>
        </authorList>
    </citation>
    <scope>NUCLEOTIDE SEQUENCE</scope>
    <source>
        <strain evidence="14">KCTC 52957</strain>
    </source>
</reference>
<feature type="transmembrane region" description="Helical" evidence="12">
    <location>
        <begin position="203"/>
        <end position="221"/>
    </location>
</feature>
<evidence type="ECO:0000256" key="7">
    <source>
        <dbReference type="ARBA" id="ARBA00022989"/>
    </source>
</evidence>
<feature type="domain" description="Fatty acid desaturase" evidence="13">
    <location>
        <begin position="96"/>
        <end position="318"/>
    </location>
</feature>
<comment type="similarity">
    <text evidence="2">Belongs to the fatty acid desaturase type 1 family. AlkB subfamily.</text>
</comment>
<name>A0A934I958_9RHOB</name>
<keyword evidence="11 12" id="KW-0472">Membrane</keyword>
<evidence type="ECO:0000256" key="11">
    <source>
        <dbReference type="ARBA" id="ARBA00023136"/>
    </source>
</evidence>
<evidence type="ECO:0000256" key="6">
    <source>
        <dbReference type="ARBA" id="ARBA00022723"/>
    </source>
</evidence>
<evidence type="ECO:0000256" key="2">
    <source>
        <dbReference type="ARBA" id="ARBA00010823"/>
    </source>
</evidence>
<evidence type="ECO:0000256" key="1">
    <source>
        <dbReference type="ARBA" id="ARBA00004429"/>
    </source>
</evidence>
<evidence type="ECO:0000256" key="3">
    <source>
        <dbReference type="ARBA" id="ARBA00022475"/>
    </source>
</evidence>
<dbReference type="InterPro" id="IPR033885">
    <property type="entry name" value="AlkB/XylM"/>
</dbReference>
<evidence type="ECO:0000256" key="10">
    <source>
        <dbReference type="ARBA" id="ARBA00023033"/>
    </source>
</evidence>
<dbReference type="Proteomes" id="UP000642488">
    <property type="component" value="Unassembled WGS sequence"/>
</dbReference>
<comment type="caution">
    <text evidence="14">The sequence shown here is derived from an EMBL/GenBank/DDBJ whole genome shotgun (WGS) entry which is preliminary data.</text>
</comment>
<evidence type="ECO:0000256" key="9">
    <source>
        <dbReference type="ARBA" id="ARBA00023004"/>
    </source>
</evidence>
<accession>A0A934I958</accession>
<dbReference type="AlphaFoldDB" id="A0A934I958"/>
<feature type="transmembrane region" description="Helical" evidence="12">
    <location>
        <begin position="12"/>
        <end position="43"/>
    </location>
</feature>
<evidence type="ECO:0000256" key="5">
    <source>
        <dbReference type="ARBA" id="ARBA00022692"/>
    </source>
</evidence>
<proteinExistence type="inferred from homology"/>